<evidence type="ECO:0000313" key="1">
    <source>
        <dbReference type="EMBL" id="AHL77700.1"/>
    </source>
</evidence>
<protein>
    <submittedName>
        <fullName evidence="1">Uncharacterized protein</fullName>
    </submittedName>
</protein>
<accession>W8R441</accession>
<dbReference type="EMBL" id="CP007441">
    <property type="protein sequence ID" value="AHL77700.1"/>
    <property type="molecule type" value="Genomic_DNA"/>
</dbReference>
<reference evidence="2" key="1">
    <citation type="journal article" date="2014" name="Genome Announc.">
        <title>Complete Genome Sequence of the Highly Transformable Pseudomonas stutzeri Strain 28a24.</title>
        <authorList>
            <person name="Smith B.A."/>
            <person name="Dougherty K.M."/>
            <person name="Baltrus D.A."/>
        </authorList>
    </citation>
    <scope>NUCLEOTIDE SEQUENCE [LARGE SCALE GENOMIC DNA]</scope>
    <source>
        <strain evidence="2">28a24</strain>
    </source>
</reference>
<name>W8R441_STUST</name>
<reference evidence="1 2" key="2">
    <citation type="submission" date="2014-03" db="EMBL/GenBank/DDBJ databases">
        <authorList>
            <person name="Baltrus D."/>
            <person name="Dougherty K."/>
        </authorList>
    </citation>
    <scope>NUCLEOTIDE SEQUENCE</scope>
    <source>
        <strain evidence="1 2">28a24</strain>
    </source>
</reference>
<evidence type="ECO:0000313" key="2">
    <source>
        <dbReference type="Proteomes" id="UP000019522"/>
    </source>
</evidence>
<dbReference type="Proteomes" id="UP000019522">
    <property type="component" value="Chromosome"/>
</dbReference>
<sequence>MLLAAKVLERVKNGLPQEAPPSRAEPQAQQAIVSHLGADQRGLPVRRRRRFEVRRNRCNPVWQSSPVIPAQRDELGATGLDRPV</sequence>
<gene>
    <name evidence="1" type="ORF">CH92_21290</name>
</gene>
<organism evidence="1 2">
    <name type="scientific">Stutzerimonas stutzeri</name>
    <name type="common">Pseudomonas stutzeri</name>
    <dbReference type="NCBI Taxonomy" id="316"/>
    <lineage>
        <taxon>Bacteria</taxon>
        <taxon>Pseudomonadati</taxon>
        <taxon>Pseudomonadota</taxon>
        <taxon>Gammaproteobacteria</taxon>
        <taxon>Pseudomonadales</taxon>
        <taxon>Pseudomonadaceae</taxon>
        <taxon>Stutzerimonas</taxon>
    </lineage>
</organism>
<proteinExistence type="predicted"/>
<dbReference type="AlphaFoldDB" id="W8R441"/>
<dbReference type="KEGG" id="pstt:CH92_21290"/>